<evidence type="ECO:0000313" key="1">
    <source>
        <dbReference type="EMBL" id="UZE94540.1"/>
    </source>
</evidence>
<proteinExistence type="predicted"/>
<dbReference type="Proteomes" id="UP001163739">
    <property type="component" value="Chromosome"/>
</dbReference>
<name>A0ABY6MXK7_9ALTE</name>
<sequence>MAKEAVQLGVFDVIDKQDLSPALLEQSIKCSQRHKQTELFLDGDTTVKNEQCN</sequence>
<dbReference type="EMBL" id="CP100390">
    <property type="protein sequence ID" value="UZE94540.1"/>
    <property type="molecule type" value="Genomic_DNA"/>
</dbReference>
<protein>
    <submittedName>
        <fullName evidence="1">Uncharacterized protein</fullName>
    </submittedName>
</protein>
<accession>A0ABY6MXK7</accession>
<gene>
    <name evidence="1" type="ORF">NKI27_10620</name>
</gene>
<keyword evidence="2" id="KW-1185">Reference proteome</keyword>
<organism evidence="1 2">
    <name type="scientific">Alkalimarinus alittae</name>
    <dbReference type="NCBI Taxonomy" id="2961619"/>
    <lineage>
        <taxon>Bacteria</taxon>
        <taxon>Pseudomonadati</taxon>
        <taxon>Pseudomonadota</taxon>
        <taxon>Gammaproteobacteria</taxon>
        <taxon>Alteromonadales</taxon>
        <taxon>Alteromonadaceae</taxon>
        <taxon>Alkalimarinus</taxon>
    </lineage>
</organism>
<evidence type="ECO:0000313" key="2">
    <source>
        <dbReference type="Proteomes" id="UP001163739"/>
    </source>
</evidence>
<reference evidence="1" key="1">
    <citation type="submission" date="2022-06" db="EMBL/GenBank/DDBJ databases">
        <title>Alkalimarinus sp. nov., isolated from gut of a Alitta virens.</title>
        <authorList>
            <person name="Yang A.I."/>
            <person name="Shin N.-R."/>
        </authorList>
    </citation>
    <scope>NUCLEOTIDE SEQUENCE</scope>
    <source>
        <strain evidence="1">A2M4</strain>
    </source>
</reference>
<dbReference type="RefSeq" id="WP_265046032.1">
    <property type="nucleotide sequence ID" value="NZ_CP100390.1"/>
</dbReference>